<organism evidence="2 3">
    <name type="scientific">Lachnellula cervina</name>
    <dbReference type="NCBI Taxonomy" id="1316786"/>
    <lineage>
        <taxon>Eukaryota</taxon>
        <taxon>Fungi</taxon>
        <taxon>Dikarya</taxon>
        <taxon>Ascomycota</taxon>
        <taxon>Pezizomycotina</taxon>
        <taxon>Leotiomycetes</taxon>
        <taxon>Helotiales</taxon>
        <taxon>Lachnaceae</taxon>
        <taxon>Lachnellula</taxon>
    </lineage>
</organism>
<dbReference type="InterPro" id="IPR002110">
    <property type="entry name" value="Ankyrin_rpt"/>
</dbReference>
<protein>
    <submittedName>
        <fullName evidence="2">Protein translocase subunit SecA</fullName>
    </submittedName>
</protein>
<dbReference type="Gene3D" id="3.10.450.50">
    <property type="match status" value="1"/>
</dbReference>
<dbReference type="Gene3D" id="1.25.40.20">
    <property type="entry name" value="Ankyrin repeat-containing domain"/>
    <property type="match status" value="1"/>
</dbReference>
<comment type="caution">
    <text evidence="2">The sequence shown here is derived from an EMBL/GenBank/DDBJ whole genome shotgun (WGS) entry which is preliminary data.</text>
</comment>
<dbReference type="InterPro" id="IPR036770">
    <property type="entry name" value="Ankyrin_rpt-contain_sf"/>
</dbReference>
<dbReference type="Proteomes" id="UP000481288">
    <property type="component" value="Unassembled WGS sequence"/>
</dbReference>
<gene>
    <name evidence="2" type="primary">secA</name>
    <name evidence="2" type="ORF">LCER1_G009491</name>
</gene>
<sequence>IRADFEQKAAVDGIDKTRQSLADIHYGPTQIPLFNFLLQLTHLDPYNRTRYLGTARYLALEARVPVDTTDLSGTTTFMYAISTKPYWDREFADILLEAGADVNHRNRYGCVAGHDIVMARDYSAEGKKKTVDALTYFVEKGGDVNVAEGNGITIQRMGMSVQMLIPEIGVLLNGGGGAGGSGSGSSGSGGPSAGLGGKKIGRNDPCRCGSKKKFKACCGKN</sequence>
<dbReference type="PROSITE" id="PS50088">
    <property type="entry name" value="ANK_REPEAT"/>
    <property type="match status" value="1"/>
</dbReference>
<reference evidence="2 3" key="1">
    <citation type="submission" date="2018-05" db="EMBL/GenBank/DDBJ databases">
        <title>Whole genome sequencing for identification of molecular markers to develop diagnostic detection tools for the regulated plant pathogen Lachnellula willkommii.</title>
        <authorList>
            <person name="Giroux E."/>
            <person name="Bilodeau G."/>
        </authorList>
    </citation>
    <scope>NUCLEOTIDE SEQUENCE [LARGE SCALE GENOMIC DNA]</scope>
    <source>
        <strain evidence="2 3">CBS 625.97</strain>
    </source>
</reference>
<evidence type="ECO:0000256" key="1">
    <source>
        <dbReference type="PROSITE-ProRule" id="PRU00023"/>
    </source>
</evidence>
<accession>A0A7D8UII1</accession>
<keyword evidence="1" id="KW-0040">ANK repeat</keyword>
<feature type="repeat" description="ANK" evidence="1">
    <location>
        <begin position="72"/>
        <end position="107"/>
    </location>
</feature>
<keyword evidence="3" id="KW-1185">Reference proteome</keyword>
<dbReference type="AlphaFoldDB" id="A0A7D8UII1"/>
<proteinExistence type="predicted"/>
<name>A0A7D8UII1_9HELO</name>
<evidence type="ECO:0000313" key="3">
    <source>
        <dbReference type="Proteomes" id="UP000481288"/>
    </source>
</evidence>
<dbReference type="Pfam" id="PF02810">
    <property type="entry name" value="SEC-C"/>
    <property type="match status" value="1"/>
</dbReference>
<feature type="non-terminal residue" evidence="2">
    <location>
        <position position="1"/>
    </location>
</feature>
<dbReference type="SUPFAM" id="SSF103642">
    <property type="entry name" value="Sec-C motif"/>
    <property type="match status" value="1"/>
</dbReference>
<feature type="non-terminal residue" evidence="2">
    <location>
        <position position="221"/>
    </location>
</feature>
<evidence type="ECO:0000313" key="2">
    <source>
        <dbReference type="EMBL" id="TVY36492.1"/>
    </source>
</evidence>
<dbReference type="OrthoDB" id="432970at2759"/>
<dbReference type="SUPFAM" id="SSF48403">
    <property type="entry name" value="Ankyrin repeat"/>
    <property type="match status" value="1"/>
</dbReference>
<dbReference type="EMBL" id="QGMG01002557">
    <property type="protein sequence ID" value="TVY36492.1"/>
    <property type="molecule type" value="Genomic_DNA"/>
</dbReference>
<dbReference type="InterPro" id="IPR004027">
    <property type="entry name" value="SEC_C_motif"/>
</dbReference>